<dbReference type="Proteomes" id="UP000469385">
    <property type="component" value="Unassembled WGS sequence"/>
</dbReference>
<dbReference type="GO" id="GO:0016787">
    <property type="term" value="F:hydrolase activity"/>
    <property type="evidence" value="ECO:0007669"/>
    <property type="project" value="UniProtKB-KW"/>
</dbReference>
<feature type="domain" description="AB hydrolase-1" evidence="2">
    <location>
        <begin position="325"/>
        <end position="454"/>
    </location>
</feature>
<protein>
    <submittedName>
        <fullName evidence="4">Alpha/beta fold hydrolase</fullName>
    </submittedName>
</protein>
<dbReference type="RefSeq" id="WP_157400142.1">
    <property type="nucleotide sequence ID" value="NZ_WSEL01000009.1"/>
</dbReference>
<evidence type="ECO:0000313" key="4">
    <source>
        <dbReference type="EMBL" id="MVQ32159.1"/>
    </source>
</evidence>
<evidence type="ECO:0000313" key="5">
    <source>
        <dbReference type="Proteomes" id="UP000469385"/>
    </source>
</evidence>
<dbReference type="SUPFAM" id="SSF53474">
    <property type="entry name" value="alpha/beta-Hydrolases"/>
    <property type="match status" value="2"/>
</dbReference>
<dbReference type="PANTHER" id="PTHR42886:SF29">
    <property type="entry name" value="PUMMELIG, ISOFORM A"/>
    <property type="match status" value="1"/>
</dbReference>
<keyword evidence="4" id="KW-0378">Hydrolase</keyword>
<dbReference type="InterPro" id="IPR029058">
    <property type="entry name" value="AB_hydrolase_fold"/>
</dbReference>
<comment type="caution">
    <text evidence="4">The sequence shown here is derived from an EMBL/GenBank/DDBJ whole genome shotgun (WGS) entry which is preliminary data.</text>
</comment>
<gene>
    <name evidence="4" type="ORF">GON04_22065</name>
</gene>
<evidence type="ECO:0000256" key="1">
    <source>
        <dbReference type="SAM" id="MobiDB-lite"/>
    </source>
</evidence>
<dbReference type="EMBL" id="WSEL01000009">
    <property type="protein sequence ID" value="MVQ32159.1"/>
    <property type="molecule type" value="Genomic_DNA"/>
</dbReference>
<evidence type="ECO:0000259" key="3">
    <source>
        <dbReference type="Pfam" id="PF12146"/>
    </source>
</evidence>
<dbReference type="PANTHER" id="PTHR42886">
    <property type="entry name" value="RE40534P-RELATED"/>
    <property type="match status" value="1"/>
</dbReference>
<sequence length="601" mass="63714">MTHPTHAHTDAVPLHVEAAGGWCLGWFHPPQAPAHDIAVVLCPPIGHEAVCSYPTQVQLARSLAQAGLPVFRFDYHGTGDSAGDDNDPGRVAAWLASVEAAVAQARACSGAGRIALLGIRLGATLAVAAAARLGGVDRLLLWAPCPSGKAFVRELRAAGVVDADGGVHAFGYRYTAATVQDLLALDATRLDAAPARQVLVVGRDDIPGEGPLPKALRQLGIEVTVQVLPGFAAMVDEPRAGVLAPETLRTVADWLAAGVPLRSGDTPPGPTVRAPDGITGPVRERLLQLRPGQPLHGVVAEPVAGAPRDRCGQTAIVLLNVGGNHRIGPHRFYVTAARALAAAGHRVLRLDLPGIGDSPPLAGQPWASLYDKDAAADVRAALDALSQRGCREFVLMGICSGSYVAFQTALVDPRVGSVVLMNSRLLEWTPGQPGDTWQSSMQNYAKSSSWYRRALLRAETWQRLVRGEIDVPLIARRFLALAAARLRRLVAPGSGGSLTDRMRRLCRRGCRVLMLVSDADDGRDYVEFHFGAGGHRLRGQPGFRMEIVPDADHTFSRPGNQPGVVEALLRHLDQRTAAAPAPAPASARVSAPDQLALRPPL</sequence>
<dbReference type="Pfam" id="PF00561">
    <property type="entry name" value="Abhydrolase_1"/>
    <property type="match status" value="1"/>
</dbReference>
<name>A0A6N8IYQ3_9BURK</name>
<reference evidence="4 5" key="1">
    <citation type="submission" date="2019-12" db="EMBL/GenBank/DDBJ databases">
        <authorList>
            <person name="Huq M.A."/>
        </authorList>
    </citation>
    <scope>NUCLEOTIDE SEQUENCE [LARGE SCALE GENOMIC DNA]</scope>
    <source>
        <strain evidence="4 5">MAH-25</strain>
    </source>
</reference>
<evidence type="ECO:0000259" key="2">
    <source>
        <dbReference type="Pfam" id="PF00561"/>
    </source>
</evidence>
<dbReference type="InterPro" id="IPR000073">
    <property type="entry name" value="AB_hydrolase_1"/>
</dbReference>
<feature type="compositionally biased region" description="Low complexity" evidence="1">
    <location>
        <begin position="577"/>
        <end position="592"/>
    </location>
</feature>
<feature type="domain" description="Serine aminopeptidase S33" evidence="3">
    <location>
        <begin position="58"/>
        <end position="145"/>
    </location>
</feature>
<keyword evidence="5" id="KW-1185">Reference proteome</keyword>
<organism evidence="4 5">
    <name type="scientific">Ramlibacter pinisoli</name>
    <dbReference type="NCBI Taxonomy" id="2682844"/>
    <lineage>
        <taxon>Bacteria</taxon>
        <taxon>Pseudomonadati</taxon>
        <taxon>Pseudomonadota</taxon>
        <taxon>Betaproteobacteria</taxon>
        <taxon>Burkholderiales</taxon>
        <taxon>Comamonadaceae</taxon>
        <taxon>Ramlibacter</taxon>
    </lineage>
</organism>
<accession>A0A6N8IYQ3</accession>
<dbReference type="AlphaFoldDB" id="A0A6N8IYQ3"/>
<dbReference type="Gene3D" id="3.40.50.1820">
    <property type="entry name" value="alpha/beta hydrolase"/>
    <property type="match status" value="2"/>
</dbReference>
<proteinExistence type="predicted"/>
<feature type="region of interest" description="Disordered" evidence="1">
    <location>
        <begin position="576"/>
        <end position="601"/>
    </location>
</feature>
<dbReference type="InterPro" id="IPR022742">
    <property type="entry name" value="Hydrolase_4"/>
</dbReference>
<dbReference type="Pfam" id="PF12146">
    <property type="entry name" value="Hydrolase_4"/>
    <property type="match status" value="1"/>
</dbReference>